<gene>
    <name evidence="2" type="ORF">EZS28_037401</name>
</gene>
<feature type="compositionally biased region" description="Basic residues" evidence="1">
    <location>
        <begin position="73"/>
        <end position="94"/>
    </location>
</feature>
<feature type="region of interest" description="Disordered" evidence="1">
    <location>
        <begin position="73"/>
        <end position="98"/>
    </location>
</feature>
<proteinExistence type="predicted"/>
<organism evidence="2 3">
    <name type="scientific">Streblomastix strix</name>
    <dbReference type="NCBI Taxonomy" id="222440"/>
    <lineage>
        <taxon>Eukaryota</taxon>
        <taxon>Metamonada</taxon>
        <taxon>Preaxostyla</taxon>
        <taxon>Oxymonadida</taxon>
        <taxon>Streblomastigidae</taxon>
        <taxon>Streblomastix</taxon>
    </lineage>
</organism>
<evidence type="ECO:0000313" key="2">
    <source>
        <dbReference type="EMBL" id="KAA6367072.1"/>
    </source>
</evidence>
<protein>
    <submittedName>
        <fullName evidence="2">Uncharacterized protein</fullName>
    </submittedName>
</protein>
<comment type="caution">
    <text evidence="2">The sequence shown here is derived from an EMBL/GenBank/DDBJ whole genome shotgun (WGS) entry which is preliminary data.</text>
</comment>
<dbReference type="Proteomes" id="UP000324800">
    <property type="component" value="Unassembled WGS sequence"/>
</dbReference>
<evidence type="ECO:0000313" key="3">
    <source>
        <dbReference type="Proteomes" id="UP000324800"/>
    </source>
</evidence>
<reference evidence="2 3" key="1">
    <citation type="submission" date="2019-03" db="EMBL/GenBank/DDBJ databases">
        <title>Single cell metagenomics reveals metabolic interactions within the superorganism composed of flagellate Streblomastix strix and complex community of Bacteroidetes bacteria on its surface.</title>
        <authorList>
            <person name="Treitli S.C."/>
            <person name="Kolisko M."/>
            <person name="Husnik F."/>
            <person name="Keeling P."/>
            <person name="Hampl V."/>
        </authorList>
    </citation>
    <scope>NUCLEOTIDE SEQUENCE [LARGE SCALE GENOMIC DNA]</scope>
    <source>
        <strain evidence="2">ST1C</strain>
    </source>
</reference>
<name>A0A5J4UAY3_9EUKA</name>
<sequence>MLIQVWRHQQEEQLPETLPQRSQTPVQQQQLGGKLMRYITTWETINYKDFIYKRFIQSLKTKTIKRGFNKQSHNVHSKGIKQKCKHTKRLHQKNFRKEQQKRFRKNKLDCGSQPFWFLNFQENEEKYQMQVF</sequence>
<dbReference type="AlphaFoldDB" id="A0A5J4UAY3"/>
<accession>A0A5J4UAY3</accession>
<evidence type="ECO:0000256" key="1">
    <source>
        <dbReference type="SAM" id="MobiDB-lite"/>
    </source>
</evidence>
<dbReference type="EMBL" id="SNRW01018712">
    <property type="protein sequence ID" value="KAA6367072.1"/>
    <property type="molecule type" value="Genomic_DNA"/>
</dbReference>